<dbReference type="InterPro" id="IPR037401">
    <property type="entry name" value="SnoaL-like"/>
</dbReference>
<reference evidence="2 3" key="1">
    <citation type="journal article" date="2024" name="J Genomics">
        <title>Draft genome sequencing and assembly of Favolaschia claudopus CIRM-BRFM 2984 isolated from oak limbs.</title>
        <authorList>
            <person name="Navarro D."/>
            <person name="Drula E."/>
            <person name="Chaduli D."/>
            <person name="Cazenave R."/>
            <person name="Ahrendt S."/>
            <person name="Wang J."/>
            <person name="Lipzen A."/>
            <person name="Daum C."/>
            <person name="Barry K."/>
            <person name="Grigoriev I.V."/>
            <person name="Favel A."/>
            <person name="Rosso M.N."/>
            <person name="Martin F."/>
        </authorList>
    </citation>
    <scope>NUCLEOTIDE SEQUENCE [LARGE SCALE GENOMIC DNA]</scope>
    <source>
        <strain evidence="2 3">CIRM-BRFM 2984</strain>
    </source>
</reference>
<dbReference type="Proteomes" id="UP001362999">
    <property type="component" value="Unassembled WGS sequence"/>
</dbReference>
<proteinExistence type="predicted"/>
<evidence type="ECO:0000259" key="1">
    <source>
        <dbReference type="Pfam" id="PF12680"/>
    </source>
</evidence>
<dbReference type="SUPFAM" id="SSF54427">
    <property type="entry name" value="NTF2-like"/>
    <property type="match status" value="1"/>
</dbReference>
<dbReference type="Gene3D" id="3.10.450.50">
    <property type="match status" value="1"/>
</dbReference>
<name>A0AAW0BFJ3_9AGAR</name>
<dbReference type="Pfam" id="PF12680">
    <property type="entry name" value="SnoaL_2"/>
    <property type="match status" value="1"/>
</dbReference>
<gene>
    <name evidence="2" type="ORF">R3P38DRAFT_2951431</name>
</gene>
<accession>A0AAW0BFJ3</accession>
<sequence length="141" mass="15919">MSDTAQKQLQNAHTFLSLLSALDFAAMAELMAPDFKHEFCPASLPAPGGKTIRNKEETLEFFKHAWEAVFEYIKFLPPMDIIQGNDAVVLHVKSDGMSKSGLKYDNEYMLTFRFDGEKIVGLKEFADSKYVTDYFAALHAK</sequence>
<feature type="domain" description="SnoaL-like" evidence="1">
    <location>
        <begin position="14"/>
        <end position="120"/>
    </location>
</feature>
<keyword evidence="3" id="KW-1185">Reference proteome</keyword>
<dbReference type="AlphaFoldDB" id="A0AAW0BFJ3"/>
<comment type="caution">
    <text evidence="2">The sequence shown here is derived from an EMBL/GenBank/DDBJ whole genome shotgun (WGS) entry which is preliminary data.</text>
</comment>
<organism evidence="2 3">
    <name type="scientific">Favolaschia claudopus</name>
    <dbReference type="NCBI Taxonomy" id="2862362"/>
    <lineage>
        <taxon>Eukaryota</taxon>
        <taxon>Fungi</taxon>
        <taxon>Dikarya</taxon>
        <taxon>Basidiomycota</taxon>
        <taxon>Agaricomycotina</taxon>
        <taxon>Agaricomycetes</taxon>
        <taxon>Agaricomycetidae</taxon>
        <taxon>Agaricales</taxon>
        <taxon>Marasmiineae</taxon>
        <taxon>Mycenaceae</taxon>
        <taxon>Favolaschia</taxon>
    </lineage>
</organism>
<dbReference type="InterPro" id="IPR032710">
    <property type="entry name" value="NTF2-like_dom_sf"/>
</dbReference>
<evidence type="ECO:0000313" key="3">
    <source>
        <dbReference type="Proteomes" id="UP001362999"/>
    </source>
</evidence>
<evidence type="ECO:0000313" key="2">
    <source>
        <dbReference type="EMBL" id="KAK7024845.1"/>
    </source>
</evidence>
<protein>
    <recommendedName>
        <fullName evidence="1">SnoaL-like domain-containing protein</fullName>
    </recommendedName>
</protein>
<dbReference type="EMBL" id="JAWWNJ010000034">
    <property type="protein sequence ID" value="KAK7024845.1"/>
    <property type="molecule type" value="Genomic_DNA"/>
</dbReference>